<sequence length="1327" mass="149260">MDPVEHYHKLFDALCSARSEGIGEHVDLPQIVICGDYAPGKTAVMDALGIRAGRDYSKEHRFFTEIILRNSHEHRISVTIIPWNERPIEEKKSLKAFARVFKPSSMPDIEFLLRDARAEIEKPGFDNLLLRDTIRIEIHDTCLPPLILIDPPSASPCGQEGSRSYADAVEERMIQYVQSTRSIVLAIVEHHESVADLTSLHSWVPQAVRDYDAAGERTMGLIVPPDGQPSPCFGQSVSSNDRLYVELTRNKSITFKLGWHALADSSTEGHEARTKLRLDVRTRLGGDLYERMTTWSDEIDNALRGPAKFRDRLGTAFKDNLTYYEDIITSELNAQLSGCKARRAWLRSTQGATPRQLDSLLEASKRFTKLIKAAVEGDYTDHFFKNGEFSVHRRPDGVYWSPLKELPGNGRQLRDMIRRRIERFGKKMTKDGRAHRMLEEHQFPSHEKDIRRPDYVEQICLLVQQTRGSDPPGAVNSLAISAVFADQSRTWGDIVRRELSGIISDIAIVVRNIINHVASSPSESQLLAIMNPAFERLKTRVVGKVEGLLSACLATQAATFSNFTVSELARDLRLARERAGVDHWLKSALGMKDGDSAKKQVTVDVAELTKRLQSEVSVDLDRQAAELAVDYSEAHYQITLNRLIQEFGNIIENDFVQNLPAIFDMRSVLLMSDAEMKRQTDAAEDVSTGTEILQEELATLERCLALFNQLKVDAQASQDQSDCDSSTTEVLYTPEDSLADSLAGSRLRSHGLDKYIDLPRVALCGDQLASKNIVLEATTGIRRSSLYNIVPPFATEVTLTRSGKPRMIVTIEPSTERSREERERLKLFSRTTDTDNDVCLILEDARRELGLSPLSDDDACDIIKVKMRSRRDIELVVVDLPGLVPYDTPDGRSSVYRRKMRAISVRYMKNPRNIILAISTNDKVDTNEGVLSLRLDLNLRQLPGILSDIESALRDRRDRTNIISMPAASDETLRRLLLDFSMKFTSLITSAASGFYNDPFFNSAEQPDRHHSRLRGVVSGLLTNTEGKLRTSFLSWEIRLNMEDNEDRGESCDSLWHGLDNLNCTQGNELPGMLSITVVSELVARISRPWQDNLDSNITKIMAAVGMTTRAIVAVAAEERIKAGVSNSIRLALEKLALDLKGKITELLAPYLSMRPIICSGHIFEAVQKAQSDRTKKSMEELVFRDVVQVVMQPMTLAADYTKAYCEAGLRQTIDNFQMLVVEACLLQKLPGLFTPQSIIDLSDEQIRSLVQDPDATLAKRRSLEEQCGFLQRCLEELRIYLPAQASGDDSTSESEKCINTPEGSVEDTPKRYQFPFRFDIFREDLE</sequence>
<gene>
    <name evidence="3" type="ORF">CMUS01_10010</name>
</gene>
<feature type="domain" description="GED" evidence="2">
    <location>
        <begin position="1195"/>
        <end position="1286"/>
    </location>
</feature>
<dbReference type="GO" id="GO:0016020">
    <property type="term" value="C:membrane"/>
    <property type="evidence" value="ECO:0007669"/>
    <property type="project" value="TreeGrafter"/>
</dbReference>
<dbReference type="Gene3D" id="3.40.50.300">
    <property type="entry name" value="P-loop containing nucleotide triphosphate hydrolases"/>
    <property type="match status" value="2"/>
</dbReference>
<evidence type="ECO:0000313" key="3">
    <source>
        <dbReference type="EMBL" id="KAF6824973.1"/>
    </source>
</evidence>
<dbReference type="GO" id="GO:0048312">
    <property type="term" value="P:intracellular distribution of mitochondria"/>
    <property type="evidence" value="ECO:0007669"/>
    <property type="project" value="TreeGrafter"/>
</dbReference>
<dbReference type="SUPFAM" id="SSF52540">
    <property type="entry name" value="P-loop containing nucleoside triphosphate hydrolases"/>
    <property type="match status" value="2"/>
</dbReference>
<proteinExistence type="predicted"/>
<name>A0A8H6N9V3_9PEZI</name>
<dbReference type="PANTHER" id="PTHR11566:SF21">
    <property type="entry name" value="DYNAMIN RELATED PROTEIN 1, ISOFORM A"/>
    <property type="match status" value="1"/>
</dbReference>
<organism evidence="3 4">
    <name type="scientific">Colletotrichum musicola</name>
    <dbReference type="NCBI Taxonomy" id="2175873"/>
    <lineage>
        <taxon>Eukaryota</taxon>
        <taxon>Fungi</taxon>
        <taxon>Dikarya</taxon>
        <taxon>Ascomycota</taxon>
        <taxon>Pezizomycotina</taxon>
        <taxon>Sordariomycetes</taxon>
        <taxon>Hypocreomycetidae</taxon>
        <taxon>Glomerellales</taxon>
        <taxon>Glomerellaceae</taxon>
        <taxon>Colletotrichum</taxon>
        <taxon>Colletotrichum orchidearum species complex</taxon>
    </lineage>
</organism>
<feature type="region of interest" description="Disordered" evidence="1">
    <location>
        <begin position="1286"/>
        <end position="1311"/>
    </location>
</feature>
<dbReference type="PROSITE" id="PS51388">
    <property type="entry name" value="GED"/>
    <property type="match status" value="1"/>
</dbReference>
<dbReference type="GO" id="GO:0005874">
    <property type="term" value="C:microtubule"/>
    <property type="evidence" value="ECO:0007669"/>
    <property type="project" value="TreeGrafter"/>
</dbReference>
<protein>
    <submittedName>
        <fullName evidence="3">Dynamin family protein</fullName>
    </submittedName>
</protein>
<accession>A0A8H6N9V3</accession>
<dbReference type="GO" id="GO:0016559">
    <property type="term" value="P:peroxisome fission"/>
    <property type="evidence" value="ECO:0007669"/>
    <property type="project" value="TreeGrafter"/>
</dbReference>
<dbReference type="GO" id="GO:0006897">
    <property type="term" value="P:endocytosis"/>
    <property type="evidence" value="ECO:0007669"/>
    <property type="project" value="TreeGrafter"/>
</dbReference>
<dbReference type="PANTHER" id="PTHR11566">
    <property type="entry name" value="DYNAMIN"/>
    <property type="match status" value="1"/>
</dbReference>
<dbReference type="OrthoDB" id="415706at2759"/>
<comment type="caution">
    <text evidence="3">The sequence shown here is derived from an EMBL/GenBank/DDBJ whole genome shotgun (WGS) entry which is preliminary data.</text>
</comment>
<dbReference type="GO" id="GO:0008017">
    <property type="term" value="F:microtubule binding"/>
    <property type="evidence" value="ECO:0007669"/>
    <property type="project" value="TreeGrafter"/>
</dbReference>
<dbReference type="GO" id="GO:0000266">
    <property type="term" value="P:mitochondrial fission"/>
    <property type="evidence" value="ECO:0007669"/>
    <property type="project" value="TreeGrafter"/>
</dbReference>
<dbReference type="InterPro" id="IPR020850">
    <property type="entry name" value="GED_dom"/>
</dbReference>
<dbReference type="InterPro" id="IPR027417">
    <property type="entry name" value="P-loop_NTPase"/>
</dbReference>
<evidence type="ECO:0000259" key="2">
    <source>
        <dbReference type="PROSITE" id="PS51388"/>
    </source>
</evidence>
<reference evidence="3" key="1">
    <citation type="journal article" date="2020" name="Phytopathology">
        <title>Genome Sequence Resources of Colletotrichum truncatum, C. plurivorum, C. musicola, and C. sojae: Four Species Pathogenic to Soybean (Glycine max).</title>
        <authorList>
            <person name="Rogerio F."/>
            <person name="Boufleur T.R."/>
            <person name="Ciampi-Guillardi M."/>
            <person name="Sukno S.A."/>
            <person name="Thon M.R."/>
            <person name="Massola Junior N.S."/>
            <person name="Baroncelli R."/>
        </authorList>
    </citation>
    <scope>NUCLEOTIDE SEQUENCE</scope>
    <source>
        <strain evidence="3">LFN0074</strain>
    </source>
</reference>
<dbReference type="EMBL" id="WIGM01000446">
    <property type="protein sequence ID" value="KAF6824973.1"/>
    <property type="molecule type" value="Genomic_DNA"/>
</dbReference>
<keyword evidence="4" id="KW-1185">Reference proteome</keyword>
<evidence type="ECO:0000256" key="1">
    <source>
        <dbReference type="SAM" id="MobiDB-lite"/>
    </source>
</evidence>
<dbReference type="GO" id="GO:0003924">
    <property type="term" value="F:GTPase activity"/>
    <property type="evidence" value="ECO:0007669"/>
    <property type="project" value="TreeGrafter"/>
</dbReference>
<dbReference type="GO" id="GO:0005739">
    <property type="term" value="C:mitochondrion"/>
    <property type="evidence" value="ECO:0007669"/>
    <property type="project" value="TreeGrafter"/>
</dbReference>
<dbReference type="Proteomes" id="UP000639643">
    <property type="component" value="Unassembled WGS sequence"/>
</dbReference>
<evidence type="ECO:0000313" key="4">
    <source>
        <dbReference type="Proteomes" id="UP000639643"/>
    </source>
</evidence>
<dbReference type="InterPro" id="IPR022812">
    <property type="entry name" value="Dynamin"/>
</dbReference>